<feature type="signal peptide" evidence="3">
    <location>
        <begin position="1"/>
        <end position="33"/>
    </location>
</feature>
<reference evidence="4 5" key="1">
    <citation type="submission" date="2019-06" db="EMBL/GenBank/DDBJ databases">
        <title>Sequencing the genomes of 1000 actinobacteria strains.</title>
        <authorList>
            <person name="Klenk H.-P."/>
        </authorList>
    </citation>
    <scope>NUCLEOTIDE SEQUENCE [LARGE SCALE GENOMIC DNA]</scope>
    <source>
        <strain evidence="4 5">DSM 42059</strain>
    </source>
</reference>
<dbReference type="EMBL" id="VIWW01000001">
    <property type="protein sequence ID" value="TWG06924.1"/>
    <property type="molecule type" value="Genomic_DNA"/>
</dbReference>
<sequence>MMTSPRWRVALASAASAAVLVAAPLVGAHTAHAQPPSPSCFAYPPVPPQLTLSRTVVPAGGTLTFSGNCFAPFELVVAELHSHEVVLGKFRANAKGVVTGRVTIPRKTKPGFHTFELEGRKTGRELTARIKVLHAKHEHEHGHSGPEQSNWSGGSNGSDHFDGQGGPGPHDSDRQGSFDHGTALVATGSEHTLAVSGIAAGLVTAGGGTMLAVRRRRSS</sequence>
<accession>A0A561V5Q5</accession>
<evidence type="ECO:0000256" key="3">
    <source>
        <dbReference type="SAM" id="SignalP"/>
    </source>
</evidence>
<keyword evidence="2" id="KW-1133">Transmembrane helix</keyword>
<feature type="chain" id="PRO_5022243121" description="Gram-positive cocci surface proteins LPxTG domain-containing protein" evidence="3">
    <location>
        <begin position="34"/>
        <end position="219"/>
    </location>
</feature>
<gene>
    <name evidence="4" type="ORF">FHX80_115423</name>
</gene>
<comment type="caution">
    <text evidence="4">The sequence shown here is derived from an EMBL/GenBank/DDBJ whole genome shotgun (WGS) entry which is preliminary data.</text>
</comment>
<dbReference type="Proteomes" id="UP000318186">
    <property type="component" value="Unassembled WGS sequence"/>
</dbReference>
<evidence type="ECO:0000313" key="4">
    <source>
        <dbReference type="EMBL" id="TWG06924.1"/>
    </source>
</evidence>
<protein>
    <recommendedName>
        <fullName evidence="6">Gram-positive cocci surface proteins LPxTG domain-containing protein</fullName>
    </recommendedName>
</protein>
<evidence type="ECO:0000256" key="1">
    <source>
        <dbReference type="SAM" id="MobiDB-lite"/>
    </source>
</evidence>
<proteinExistence type="predicted"/>
<feature type="transmembrane region" description="Helical" evidence="2">
    <location>
        <begin position="193"/>
        <end position="213"/>
    </location>
</feature>
<dbReference type="AlphaFoldDB" id="A0A561V5Q5"/>
<evidence type="ECO:0000256" key="2">
    <source>
        <dbReference type="SAM" id="Phobius"/>
    </source>
</evidence>
<evidence type="ECO:0000313" key="5">
    <source>
        <dbReference type="Proteomes" id="UP000318186"/>
    </source>
</evidence>
<evidence type="ECO:0008006" key="6">
    <source>
        <dbReference type="Google" id="ProtNLM"/>
    </source>
</evidence>
<organism evidence="4 5">
    <name type="scientific">Streptomyces brevispora</name>
    <dbReference type="NCBI Taxonomy" id="887462"/>
    <lineage>
        <taxon>Bacteria</taxon>
        <taxon>Bacillati</taxon>
        <taxon>Actinomycetota</taxon>
        <taxon>Actinomycetes</taxon>
        <taxon>Kitasatosporales</taxon>
        <taxon>Streptomycetaceae</taxon>
        <taxon>Streptomyces</taxon>
    </lineage>
</organism>
<keyword evidence="3" id="KW-0732">Signal</keyword>
<name>A0A561V5Q5_9ACTN</name>
<keyword evidence="2" id="KW-0812">Transmembrane</keyword>
<feature type="region of interest" description="Disordered" evidence="1">
    <location>
        <begin position="136"/>
        <end position="180"/>
    </location>
</feature>
<keyword evidence="2" id="KW-0472">Membrane</keyword>